<evidence type="ECO:0000313" key="1">
    <source>
        <dbReference type="EMBL" id="MAG18060.1"/>
    </source>
</evidence>
<proteinExistence type="predicted"/>
<comment type="caution">
    <text evidence="1">The sequence shown here is derived from an EMBL/GenBank/DDBJ whole genome shotgun (WGS) entry which is preliminary data.</text>
</comment>
<reference evidence="2" key="1">
    <citation type="submission" date="2017-09" db="EMBL/GenBank/DDBJ databases">
        <title>The Reconstruction of 2,631 Draft Metagenome-Assembled Genomes from the Global Oceans.</title>
        <authorList>
            <person name="Tully B.J."/>
            <person name="Graham E.D."/>
            <person name="Heidelberg J.F."/>
        </authorList>
    </citation>
    <scope>NUCLEOTIDE SEQUENCE [LARGE SCALE GENOMIC DNA]</scope>
</reference>
<dbReference type="AlphaFoldDB" id="A0A2D6LPF6"/>
<protein>
    <submittedName>
        <fullName evidence="1">Uncharacterized protein</fullName>
    </submittedName>
</protein>
<accession>A0A2D6LPF6</accession>
<gene>
    <name evidence="1" type="ORF">CL944_01140</name>
</gene>
<organism evidence="1 2">
    <name type="scientific">Candidatus Iainarchaeum sp</name>
    <dbReference type="NCBI Taxonomy" id="3101447"/>
    <lineage>
        <taxon>Archaea</taxon>
        <taxon>Candidatus Iainarchaeota</taxon>
        <taxon>Candidatus Iainarchaeia</taxon>
        <taxon>Candidatus Iainarchaeales</taxon>
        <taxon>Candidatus Iainarchaeaceae</taxon>
        <taxon>Candidatus Iainarchaeum</taxon>
    </lineage>
</organism>
<dbReference type="EMBL" id="NZBD01000005">
    <property type="protein sequence ID" value="MAG18060.1"/>
    <property type="molecule type" value="Genomic_DNA"/>
</dbReference>
<evidence type="ECO:0000313" key="2">
    <source>
        <dbReference type="Proteomes" id="UP000226712"/>
    </source>
</evidence>
<dbReference type="Proteomes" id="UP000226712">
    <property type="component" value="Unassembled WGS sequence"/>
</dbReference>
<name>A0A2D6LPF6_9ARCH</name>
<sequence length="239" mass="27850">MVKIQDKDEKFILSFSDEETKNLKLKNNRDYELTKAKDGLWVLIEGNENSVINDTEQKIIELLKKLSLSERVEGNFEKNLNPEGLARFNQLLKDGKIEKFKLNESYKKAVYRLPEQGEKKYDNKEKEIQEYALENDGFLVVKNEQRAKALSNELQGQIKDGKIKGTRAFTGEFYIIENDLLVSTEKQALKELRVHKTSDLDTLSKNTKLTNTLLRIGLEFLKEDGQVIEKKKNHYQYIE</sequence>